<dbReference type="AlphaFoldDB" id="A0AB35USP0"/>
<dbReference type="Gene3D" id="6.20.50.140">
    <property type="match status" value="1"/>
</dbReference>
<protein>
    <submittedName>
        <fullName evidence="4">HlyD family efflux transporter periplasmic adaptor subunit</fullName>
    </submittedName>
</protein>
<proteinExistence type="predicted"/>
<evidence type="ECO:0000256" key="3">
    <source>
        <dbReference type="SAM" id="Coils"/>
    </source>
</evidence>
<evidence type="ECO:0000256" key="2">
    <source>
        <dbReference type="ARBA" id="ARBA00023054"/>
    </source>
</evidence>
<organism evidence="4 5">
    <name type="scientific">Dielma fastidiosa</name>
    <dbReference type="NCBI Taxonomy" id="1034346"/>
    <lineage>
        <taxon>Bacteria</taxon>
        <taxon>Bacillati</taxon>
        <taxon>Bacillota</taxon>
        <taxon>Erysipelotrichia</taxon>
        <taxon>Erysipelotrichales</taxon>
        <taxon>Erysipelotrichaceae</taxon>
        <taxon>Dielma</taxon>
    </lineage>
</organism>
<dbReference type="Proteomes" id="UP001276902">
    <property type="component" value="Unassembled WGS sequence"/>
</dbReference>
<reference evidence="4" key="1">
    <citation type="submission" date="2022-03" db="EMBL/GenBank/DDBJ databases">
        <title>First case of bacteraemia caused by Dielma fastidiosa in a patient hospitalised with diverticulitis.</title>
        <authorList>
            <person name="Forman-Ankjaer B."/>
            <person name="Hvid-Jensen F."/>
            <person name="Kobel C.M."/>
            <person name="Greve T."/>
        </authorList>
    </citation>
    <scope>NUCLEOTIDE SEQUENCE</scope>
    <source>
        <strain evidence="4">AUH_DF_2021</strain>
    </source>
</reference>
<keyword evidence="2 3" id="KW-0175">Coiled coil</keyword>
<feature type="coiled-coil region" evidence="3">
    <location>
        <begin position="104"/>
        <end position="370"/>
    </location>
</feature>
<comment type="subcellular location">
    <subcellularLocation>
        <location evidence="1">Cell envelope</location>
    </subcellularLocation>
</comment>
<dbReference type="Gene3D" id="2.40.30.170">
    <property type="match status" value="1"/>
</dbReference>
<accession>A0AB35USP0</accession>
<dbReference type="PANTHER" id="PTHR32347">
    <property type="entry name" value="EFFLUX SYSTEM COMPONENT YKNX-RELATED"/>
    <property type="match status" value="1"/>
</dbReference>
<evidence type="ECO:0000313" key="4">
    <source>
        <dbReference type="EMBL" id="MDY5169790.1"/>
    </source>
</evidence>
<comment type="caution">
    <text evidence="4">The sequence shown here is derived from an EMBL/GenBank/DDBJ whole genome shotgun (WGS) entry which is preliminary data.</text>
</comment>
<dbReference type="RefSeq" id="WP_118454259.1">
    <property type="nucleotide sequence ID" value="NZ_BAABZA010000001.1"/>
</dbReference>
<evidence type="ECO:0000313" key="5">
    <source>
        <dbReference type="Proteomes" id="UP001276902"/>
    </source>
</evidence>
<gene>
    <name evidence="4" type="ORF">MQE39_16860</name>
</gene>
<dbReference type="PANTHER" id="PTHR32347:SF14">
    <property type="entry name" value="EFFLUX SYSTEM COMPONENT YKNX-RELATED"/>
    <property type="match status" value="1"/>
</dbReference>
<dbReference type="EMBL" id="JALDAW010000023">
    <property type="protein sequence ID" value="MDY5169790.1"/>
    <property type="molecule type" value="Genomic_DNA"/>
</dbReference>
<name>A0AB35USP0_9FIRM</name>
<dbReference type="InterPro" id="IPR050465">
    <property type="entry name" value="UPF0194_transport"/>
</dbReference>
<dbReference type="GO" id="GO:0030313">
    <property type="term" value="C:cell envelope"/>
    <property type="evidence" value="ECO:0007669"/>
    <property type="project" value="UniProtKB-SubCell"/>
</dbReference>
<evidence type="ECO:0000256" key="1">
    <source>
        <dbReference type="ARBA" id="ARBA00004196"/>
    </source>
</evidence>
<sequence length="585" mass="65194">MMNLLNKSVHWFKKNPKRLIIVAAASAIILGGWSLFKPKDIDDGAILREYPVTRGNITVGVEASGKLTSKRTIHTFAEGLIFEEYLVPQGGEVKKGDALARISLTNLNEVIDRLEKEAADAKDAYLQAGNAITRFQLQSSLSAEEKQQNSKLKYEADLKQITEELDDLAKQLEALEKQKLTLSPNNKEALEEEKQTLEKSLKAARAELDALEEAREAELEREMEEAAYQSNINKEQLIAYQNAIEEAAAALKKAEAEAEEEAIKRAKAALEQAEAAKRLYLMQSNKGLSDRFEASRLAYEEKKKQAEQNISDLRAKIRNLANKSEEVLAKQSAELDTQIAEIKDKIEKANRRLEDLKKQRNEELEREAAAGDTQDKLNELELSSLRASEQRAYRTYDTAQQELEKAIKLLDEPILYAETDGIVLTAPYRSQEKITNEKAVVEIGSLKDMELELVIEPVDINDIEIGQFTSISVSVFPSDELEGEVISKNLAVNDGNYSIKVKLKENPLSLLEGMAANATIVTKQKKDVLILSNKAIKLVDGKQVVKVKDEKGHLQTIEITAGFSDGQVSEILSGLSENDVVIVED</sequence>